<dbReference type="Proteomes" id="UP001160519">
    <property type="component" value="Unassembled WGS sequence"/>
</dbReference>
<organism evidence="1 2">
    <name type="scientific">Candidatus Methylobacter titanis</name>
    <dbReference type="NCBI Taxonomy" id="3053457"/>
    <lineage>
        <taxon>Bacteria</taxon>
        <taxon>Pseudomonadati</taxon>
        <taxon>Pseudomonadota</taxon>
        <taxon>Gammaproteobacteria</taxon>
        <taxon>Methylococcales</taxon>
        <taxon>Methylococcaceae</taxon>
        <taxon>Methylobacter</taxon>
    </lineage>
</organism>
<protein>
    <submittedName>
        <fullName evidence="1">DUF6494 family protein</fullName>
    </submittedName>
</protein>
<keyword evidence="2" id="KW-1185">Reference proteome</keyword>
<dbReference type="AlphaFoldDB" id="A0AA43Q5H6"/>
<evidence type="ECO:0000313" key="1">
    <source>
        <dbReference type="EMBL" id="MDI1231090.1"/>
    </source>
</evidence>
<dbReference type="InterPro" id="IPR045471">
    <property type="entry name" value="DUF6494"/>
</dbReference>
<dbReference type="Pfam" id="PF20104">
    <property type="entry name" value="DUF6494"/>
    <property type="match status" value="1"/>
</dbReference>
<proteinExistence type="predicted"/>
<dbReference type="EMBL" id="JAQSDF010000021">
    <property type="protein sequence ID" value="MDI1231090.1"/>
    <property type="molecule type" value="Genomic_DNA"/>
</dbReference>
<sequence>MNEDTFNMEIRKYLKIVGVTSQREIEHAVLKAIEAGKLNGSETLEIKMTLEAPAVGISHCIEGKIALE</sequence>
<comment type="caution">
    <text evidence="1">The sequence shown here is derived from an EMBL/GenBank/DDBJ whole genome shotgun (WGS) entry which is preliminary data.</text>
</comment>
<reference evidence="1" key="1">
    <citation type="submission" date="2023-01" db="EMBL/GenBank/DDBJ databases">
        <title>Biogeochemical cycle of methane in antarctic sediments.</title>
        <authorList>
            <person name="Roldan D.M."/>
            <person name="Menes R.J."/>
        </authorList>
    </citation>
    <scope>NUCLEOTIDE SEQUENCE [LARGE SCALE GENOMIC DNA]</scope>
    <source>
        <strain evidence="1">K-2018 MAG008</strain>
    </source>
</reference>
<gene>
    <name evidence="1" type="ORF">PSU93_08085</name>
</gene>
<evidence type="ECO:0000313" key="2">
    <source>
        <dbReference type="Proteomes" id="UP001160519"/>
    </source>
</evidence>
<accession>A0AA43Q5H6</accession>
<name>A0AA43Q5H6_9GAMM</name>